<dbReference type="AlphaFoldDB" id="A0A8J3VN06"/>
<keyword evidence="6" id="KW-0547">Nucleotide-binding</keyword>
<dbReference type="InterPro" id="IPR027417">
    <property type="entry name" value="P-loop_NTPase"/>
</dbReference>
<evidence type="ECO:0000256" key="6">
    <source>
        <dbReference type="ARBA" id="ARBA00022741"/>
    </source>
</evidence>
<dbReference type="CDD" id="cd18550">
    <property type="entry name" value="ABC_6TM_exporter_like"/>
    <property type="match status" value="1"/>
</dbReference>
<comment type="subcellular location">
    <subcellularLocation>
        <location evidence="1">Cell inner membrane</location>
        <topology evidence="1">Multi-pass membrane protein</topology>
    </subcellularLocation>
</comment>
<evidence type="ECO:0000256" key="1">
    <source>
        <dbReference type="ARBA" id="ARBA00004429"/>
    </source>
</evidence>
<keyword evidence="2" id="KW-0813">Transport</keyword>
<keyword evidence="8 11" id="KW-1133">Transmembrane helix</keyword>
<feature type="domain" description="ABC transporter" evidence="12">
    <location>
        <begin position="348"/>
        <end position="585"/>
    </location>
</feature>
<feature type="transmembrane region" description="Helical" evidence="11">
    <location>
        <begin position="60"/>
        <end position="81"/>
    </location>
</feature>
<gene>
    <name evidence="14" type="ORF">Raf01_00780</name>
</gene>
<dbReference type="InterPro" id="IPR039421">
    <property type="entry name" value="Type_1_exporter"/>
</dbReference>
<keyword evidence="9 11" id="KW-0472">Membrane</keyword>
<dbReference type="InterPro" id="IPR003593">
    <property type="entry name" value="AAA+_ATPase"/>
</dbReference>
<dbReference type="PROSITE" id="PS50929">
    <property type="entry name" value="ABC_TM1F"/>
    <property type="match status" value="1"/>
</dbReference>
<dbReference type="FunFam" id="3.40.50.300:FF:000221">
    <property type="entry name" value="Multidrug ABC transporter ATP-binding protein"/>
    <property type="match status" value="1"/>
</dbReference>
<evidence type="ECO:0000259" key="12">
    <source>
        <dbReference type="PROSITE" id="PS50893"/>
    </source>
</evidence>
<dbReference type="RefSeq" id="WP_203915634.1">
    <property type="nucleotide sequence ID" value="NZ_BONZ01000001.1"/>
</dbReference>
<dbReference type="SUPFAM" id="SSF52540">
    <property type="entry name" value="P-loop containing nucleoside triphosphate hydrolases"/>
    <property type="match status" value="1"/>
</dbReference>
<dbReference type="Pfam" id="PF00664">
    <property type="entry name" value="ABC_membrane"/>
    <property type="match status" value="1"/>
</dbReference>
<evidence type="ECO:0000256" key="11">
    <source>
        <dbReference type="SAM" id="Phobius"/>
    </source>
</evidence>
<evidence type="ECO:0000313" key="14">
    <source>
        <dbReference type="EMBL" id="GIH11906.1"/>
    </source>
</evidence>
<dbReference type="PROSITE" id="PS50893">
    <property type="entry name" value="ABC_TRANSPORTER_2"/>
    <property type="match status" value="1"/>
</dbReference>
<dbReference type="GO" id="GO:0016887">
    <property type="term" value="F:ATP hydrolysis activity"/>
    <property type="evidence" value="ECO:0007669"/>
    <property type="project" value="InterPro"/>
</dbReference>
<comment type="caution">
    <text evidence="14">The sequence shown here is derived from an EMBL/GenBank/DDBJ whole genome shotgun (WGS) entry which is preliminary data.</text>
</comment>
<dbReference type="EMBL" id="BONZ01000001">
    <property type="protein sequence ID" value="GIH11906.1"/>
    <property type="molecule type" value="Genomic_DNA"/>
</dbReference>
<keyword evidence="15" id="KW-1185">Reference proteome</keyword>
<keyword evidence="3" id="KW-1003">Cell membrane</keyword>
<reference evidence="14" key="1">
    <citation type="submission" date="2021-01" db="EMBL/GenBank/DDBJ databases">
        <title>Whole genome shotgun sequence of Rugosimonospora africana NBRC 104875.</title>
        <authorList>
            <person name="Komaki H."/>
            <person name="Tamura T."/>
        </authorList>
    </citation>
    <scope>NUCLEOTIDE SEQUENCE</scope>
    <source>
        <strain evidence="14">NBRC 104875</strain>
    </source>
</reference>
<feature type="domain" description="ABC transmembrane type-1" evidence="13">
    <location>
        <begin position="28"/>
        <end position="314"/>
    </location>
</feature>
<keyword evidence="7 14" id="KW-0067">ATP-binding</keyword>
<keyword evidence="4" id="KW-0997">Cell inner membrane</keyword>
<keyword evidence="5 11" id="KW-0812">Transmembrane</keyword>
<dbReference type="PANTHER" id="PTHR43394:SF1">
    <property type="entry name" value="ATP-BINDING CASSETTE SUB-FAMILY B MEMBER 10, MITOCHONDRIAL"/>
    <property type="match status" value="1"/>
</dbReference>
<dbReference type="SMART" id="SM00382">
    <property type="entry name" value="AAA"/>
    <property type="match status" value="1"/>
</dbReference>
<dbReference type="Gene3D" id="3.40.50.300">
    <property type="entry name" value="P-loop containing nucleotide triphosphate hydrolases"/>
    <property type="match status" value="1"/>
</dbReference>
<evidence type="ECO:0000256" key="2">
    <source>
        <dbReference type="ARBA" id="ARBA00022448"/>
    </source>
</evidence>
<dbReference type="PROSITE" id="PS00211">
    <property type="entry name" value="ABC_TRANSPORTER_1"/>
    <property type="match status" value="1"/>
</dbReference>
<dbReference type="InterPro" id="IPR036640">
    <property type="entry name" value="ABC1_TM_sf"/>
</dbReference>
<dbReference type="Proteomes" id="UP000642748">
    <property type="component" value="Unassembled WGS sequence"/>
</dbReference>
<evidence type="ECO:0000256" key="10">
    <source>
        <dbReference type="ARBA" id="ARBA00023455"/>
    </source>
</evidence>
<dbReference type="GO" id="GO:0015421">
    <property type="term" value="F:ABC-type oligopeptide transporter activity"/>
    <property type="evidence" value="ECO:0007669"/>
    <property type="project" value="TreeGrafter"/>
</dbReference>
<evidence type="ECO:0000256" key="8">
    <source>
        <dbReference type="ARBA" id="ARBA00022989"/>
    </source>
</evidence>
<proteinExistence type="inferred from homology"/>
<dbReference type="InterPro" id="IPR017871">
    <property type="entry name" value="ABC_transporter-like_CS"/>
</dbReference>
<protein>
    <submittedName>
        <fullName evidence="14">Multidrug ABC transporter ATP-binding protein</fullName>
    </submittedName>
</protein>
<evidence type="ECO:0000256" key="3">
    <source>
        <dbReference type="ARBA" id="ARBA00022475"/>
    </source>
</evidence>
<name>A0A8J3VN06_9ACTN</name>
<feature type="transmembrane region" description="Helical" evidence="11">
    <location>
        <begin position="167"/>
        <end position="186"/>
    </location>
</feature>
<organism evidence="14 15">
    <name type="scientific">Rugosimonospora africana</name>
    <dbReference type="NCBI Taxonomy" id="556532"/>
    <lineage>
        <taxon>Bacteria</taxon>
        <taxon>Bacillati</taxon>
        <taxon>Actinomycetota</taxon>
        <taxon>Actinomycetes</taxon>
        <taxon>Micromonosporales</taxon>
        <taxon>Micromonosporaceae</taxon>
        <taxon>Rugosimonospora</taxon>
    </lineage>
</organism>
<dbReference type="Gene3D" id="1.20.1560.10">
    <property type="entry name" value="ABC transporter type 1, transmembrane domain"/>
    <property type="match status" value="1"/>
</dbReference>
<evidence type="ECO:0000256" key="4">
    <source>
        <dbReference type="ARBA" id="ARBA00022519"/>
    </source>
</evidence>
<dbReference type="Pfam" id="PF00005">
    <property type="entry name" value="ABC_tran"/>
    <property type="match status" value="1"/>
</dbReference>
<feature type="transmembrane region" description="Helical" evidence="11">
    <location>
        <begin position="25"/>
        <end position="48"/>
    </location>
</feature>
<evidence type="ECO:0000313" key="15">
    <source>
        <dbReference type="Proteomes" id="UP000642748"/>
    </source>
</evidence>
<evidence type="ECO:0000259" key="13">
    <source>
        <dbReference type="PROSITE" id="PS50929"/>
    </source>
</evidence>
<dbReference type="InterPro" id="IPR003439">
    <property type="entry name" value="ABC_transporter-like_ATP-bd"/>
</dbReference>
<dbReference type="SUPFAM" id="SSF90123">
    <property type="entry name" value="ABC transporter transmembrane region"/>
    <property type="match status" value="1"/>
</dbReference>
<evidence type="ECO:0000256" key="7">
    <source>
        <dbReference type="ARBA" id="ARBA00022840"/>
    </source>
</evidence>
<dbReference type="PANTHER" id="PTHR43394">
    <property type="entry name" value="ATP-DEPENDENT PERMEASE MDL1, MITOCHONDRIAL"/>
    <property type="match status" value="1"/>
</dbReference>
<accession>A0A8J3VN06</accession>
<evidence type="ECO:0000256" key="5">
    <source>
        <dbReference type="ARBA" id="ARBA00022692"/>
    </source>
</evidence>
<dbReference type="InterPro" id="IPR011527">
    <property type="entry name" value="ABC1_TM_dom"/>
</dbReference>
<evidence type="ECO:0000256" key="9">
    <source>
        <dbReference type="ARBA" id="ARBA00023136"/>
    </source>
</evidence>
<sequence length="624" mass="67158">MTLATETEPTVSARRIIGLFRPYRWLMLLLLSFVVAQSAAAMVGPFLLRGIIDHGLPERDAWMISWLALGMVASAVTAGVLGVTSSRLANVIGQRVMNDLRVAVYDHLHGMSLGFFTRARGGDLLSRVINDIGGVDTVLTTTATSTVQSATSATAIAAAMLIMDWRLALLALLVVPAFLLVTFRLGRQLRSLARGRQRRLARLTSLIQESLSVSGVLLVRTMGLRDEFRRRFAEESREISRLELAQTMAGRWRTASRRMALTIVPAVIYWLAGIEVANGASLASIGTVVAFTSMVNRLTGPAATVQGVGQTVQTSMALFARIFEVLDLPVQVMDRPDAMPLRVTRGEVALHGVTFGYEERAGAEPILRDVDLVCRPGSITAIVGATGSGKTTLAYLVARLYEPQTGTVTIDGVDVAGATRASVADAVGLVAQETYLLHATIRENLLLAKPSASQEELEAAARAAQVHDLIVALPDGYDTVVGDRGNRFSGGERQRLAIARVLLRNPPVLVLDEATSALDTRTERAVQEALDRLAEGRTTIVIAHRLATVERADQIVVLEHGQIVERGTHADLVALAGRYARFLRPDGTDSESAGSSGSRQMRLPVVGREGVHPVVHRTSPESIG</sequence>
<dbReference type="GO" id="GO:0005524">
    <property type="term" value="F:ATP binding"/>
    <property type="evidence" value="ECO:0007669"/>
    <property type="project" value="UniProtKB-KW"/>
</dbReference>
<comment type="similarity">
    <text evidence="10">Belongs to the ABC transporter superfamily. Siderophore-Fe(3+) uptake transporter (SIUT) (TC 3.A.1.21) family.</text>
</comment>
<dbReference type="GO" id="GO:0005886">
    <property type="term" value="C:plasma membrane"/>
    <property type="evidence" value="ECO:0007669"/>
    <property type="project" value="UniProtKB-SubCell"/>
</dbReference>